<keyword evidence="2" id="KW-1185">Reference proteome</keyword>
<name>A0ABW5XS83_9SPHI</name>
<comment type="caution">
    <text evidence="1">The sequence shown here is derived from an EMBL/GenBank/DDBJ whole genome shotgun (WGS) entry which is preliminary data.</text>
</comment>
<dbReference type="EMBL" id="JBHUON010000024">
    <property type="protein sequence ID" value="MFD2866285.1"/>
    <property type="molecule type" value="Genomic_DNA"/>
</dbReference>
<evidence type="ECO:0008006" key="3">
    <source>
        <dbReference type="Google" id="ProtNLM"/>
    </source>
</evidence>
<evidence type="ECO:0000313" key="2">
    <source>
        <dbReference type="Proteomes" id="UP001597601"/>
    </source>
</evidence>
<dbReference type="Proteomes" id="UP001597601">
    <property type="component" value="Unassembled WGS sequence"/>
</dbReference>
<evidence type="ECO:0000313" key="1">
    <source>
        <dbReference type="EMBL" id="MFD2866285.1"/>
    </source>
</evidence>
<protein>
    <recommendedName>
        <fullName evidence="3">HEPN AbiU2-like domain-containing protein</fullName>
    </recommendedName>
</protein>
<proteinExistence type="predicted"/>
<gene>
    <name evidence="1" type="ORF">ACFSYC_16430</name>
</gene>
<reference evidence="2" key="1">
    <citation type="journal article" date="2019" name="Int. J. Syst. Evol. Microbiol.">
        <title>The Global Catalogue of Microorganisms (GCM) 10K type strain sequencing project: providing services to taxonomists for standard genome sequencing and annotation.</title>
        <authorList>
            <consortium name="The Broad Institute Genomics Platform"/>
            <consortium name="The Broad Institute Genome Sequencing Center for Infectious Disease"/>
            <person name="Wu L."/>
            <person name="Ma J."/>
        </authorList>
    </citation>
    <scope>NUCLEOTIDE SEQUENCE [LARGE SCALE GENOMIC DNA]</scope>
    <source>
        <strain evidence="2">KCTC 52232</strain>
    </source>
</reference>
<organism evidence="1 2">
    <name type="scientific">Mucilaginibacter antarcticus</name>
    <dbReference type="NCBI Taxonomy" id="1855725"/>
    <lineage>
        <taxon>Bacteria</taxon>
        <taxon>Pseudomonadati</taxon>
        <taxon>Bacteroidota</taxon>
        <taxon>Sphingobacteriia</taxon>
        <taxon>Sphingobacteriales</taxon>
        <taxon>Sphingobacteriaceae</taxon>
        <taxon>Mucilaginibacter</taxon>
    </lineage>
</organism>
<dbReference type="RefSeq" id="WP_377129780.1">
    <property type="nucleotide sequence ID" value="NZ_JBHUON010000024.1"/>
</dbReference>
<accession>A0ABW5XS83</accession>
<sequence>MTEKEKAIADIYIAARNSYPENLLYVMPVELSKKLKSFMLIREDLTFILDITEQLISLKESADSNTTTELALWQSILITYGKCFTENKAGFSKLEKSQLEQHDMKYQLLHEYLMELRHSYIAHRDDTVHEQAMVFIKVSKTGYMLDGDTEDIIIARKLASPRVSDLKSLIELLNLLITEATIKIQKNGDKAHNAFLKKYTPEQAKSLLVNNMKFE</sequence>